<keyword evidence="6" id="KW-1015">Disulfide bond</keyword>
<dbReference type="Proteomes" id="UP000290572">
    <property type="component" value="Unassembled WGS sequence"/>
</dbReference>
<dbReference type="InterPro" id="IPR033125">
    <property type="entry name" value="DNASE_I_2"/>
</dbReference>
<keyword evidence="4" id="KW-0255">Endonuclease</keyword>
<evidence type="ECO:0000256" key="8">
    <source>
        <dbReference type="SAM" id="SignalP"/>
    </source>
</evidence>
<name>A0A498MXI9_LABRO</name>
<comment type="caution">
    <text evidence="10">The sequence shown here is derived from an EMBL/GenBank/DDBJ whole genome shotgun (WGS) entry which is preliminary data.</text>
</comment>
<evidence type="ECO:0000256" key="5">
    <source>
        <dbReference type="ARBA" id="ARBA00022801"/>
    </source>
</evidence>
<keyword evidence="7" id="KW-0812">Transmembrane</keyword>
<dbReference type="CDD" id="cd10282">
    <property type="entry name" value="DNase1"/>
    <property type="match status" value="2"/>
</dbReference>
<dbReference type="Pfam" id="PF03372">
    <property type="entry name" value="Exo_endo_phos"/>
    <property type="match status" value="2"/>
</dbReference>
<dbReference type="PROSITE" id="PS00919">
    <property type="entry name" value="DNASE_I_1"/>
    <property type="match status" value="2"/>
</dbReference>
<evidence type="ECO:0000256" key="7">
    <source>
        <dbReference type="SAM" id="Phobius"/>
    </source>
</evidence>
<dbReference type="AlphaFoldDB" id="A0A498MXI9"/>
<dbReference type="PANTHER" id="PTHR11371:SF29">
    <property type="entry name" value="DEOXYRIBONUCLEASE-1-LIKE 2"/>
    <property type="match status" value="1"/>
</dbReference>
<dbReference type="GO" id="GO:0003677">
    <property type="term" value="F:DNA binding"/>
    <property type="evidence" value="ECO:0007669"/>
    <property type="project" value="TreeGrafter"/>
</dbReference>
<evidence type="ECO:0007829" key="12">
    <source>
        <dbReference type="PeptideAtlas" id="A0A498MXI9"/>
    </source>
</evidence>
<dbReference type="PRINTS" id="PR00130">
    <property type="entry name" value="DNASEI"/>
</dbReference>
<feature type="chain" id="PRO_5019751309" evidence="8">
    <location>
        <begin position="23"/>
        <end position="537"/>
    </location>
</feature>
<dbReference type="EMBL" id="QBIY01012226">
    <property type="protein sequence ID" value="RXN26638.1"/>
    <property type="molecule type" value="Genomic_DNA"/>
</dbReference>
<organism evidence="10 11">
    <name type="scientific">Labeo rohita</name>
    <name type="common">Indian major carp</name>
    <name type="synonym">Cyprinus rohita</name>
    <dbReference type="NCBI Taxonomy" id="84645"/>
    <lineage>
        <taxon>Eukaryota</taxon>
        <taxon>Metazoa</taxon>
        <taxon>Chordata</taxon>
        <taxon>Craniata</taxon>
        <taxon>Vertebrata</taxon>
        <taxon>Euteleostomi</taxon>
        <taxon>Actinopterygii</taxon>
        <taxon>Neopterygii</taxon>
        <taxon>Teleostei</taxon>
        <taxon>Ostariophysi</taxon>
        <taxon>Cypriniformes</taxon>
        <taxon>Cyprinidae</taxon>
        <taxon>Labeoninae</taxon>
        <taxon>Labeonini</taxon>
        <taxon>Labeo</taxon>
    </lineage>
</organism>
<accession>A0A498MXI9</accession>
<protein>
    <submittedName>
        <fullName evidence="10">Deoxyribonuclease-1-like protein</fullName>
    </submittedName>
</protein>
<dbReference type="PANTHER" id="PTHR11371">
    <property type="entry name" value="DEOXYRIBONUCLEASE"/>
    <property type="match status" value="1"/>
</dbReference>
<keyword evidence="12" id="KW-1267">Proteomics identification</keyword>
<evidence type="ECO:0000256" key="6">
    <source>
        <dbReference type="ARBA" id="ARBA00023157"/>
    </source>
</evidence>
<keyword evidence="2" id="KW-0540">Nuclease</keyword>
<feature type="domain" description="Endonuclease/exonuclease/phosphatase" evidence="9">
    <location>
        <begin position="27"/>
        <end position="241"/>
    </location>
</feature>
<evidence type="ECO:0000259" key="9">
    <source>
        <dbReference type="Pfam" id="PF03372"/>
    </source>
</evidence>
<evidence type="ECO:0000313" key="10">
    <source>
        <dbReference type="EMBL" id="RXN26638.1"/>
    </source>
</evidence>
<evidence type="ECO:0000256" key="2">
    <source>
        <dbReference type="ARBA" id="ARBA00022722"/>
    </source>
</evidence>
<keyword evidence="5" id="KW-0378">Hydrolase</keyword>
<dbReference type="InterPro" id="IPR018057">
    <property type="entry name" value="Deoxyribonuclease-1_AS"/>
</dbReference>
<keyword evidence="7" id="KW-1133">Transmembrane helix</keyword>
<reference evidence="10 11" key="1">
    <citation type="submission" date="2018-03" db="EMBL/GenBank/DDBJ databases">
        <title>Draft genome sequence of Rohu Carp (Labeo rohita).</title>
        <authorList>
            <person name="Das P."/>
            <person name="Kushwaha B."/>
            <person name="Joshi C.G."/>
            <person name="Kumar D."/>
            <person name="Nagpure N.S."/>
            <person name="Sahoo L."/>
            <person name="Das S.P."/>
            <person name="Bit A."/>
            <person name="Patnaik S."/>
            <person name="Meher P.K."/>
            <person name="Jayasankar P."/>
            <person name="Koringa P.G."/>
            <person name="Patel N.V."/>
            <person name="Hinsu A.T."/>
            <person name="Kumar R."/>
            <person name="Pandey M."/>
            <person name="Agarwal S."/>
            <person name="Srivastava S."/>
            <person name="Singh M."/>
            <person name="Iquebal M.A."/>
            <person name="Jaiswal S."/>
            <person name="Angadi U.B."/>
            <person name="Kumar N."/>
            <person name="Raza M."/>
            <person name="Shah T.M."/>
            <person name="Rai A."/>
            <person name="Jena J.K."/>
        </authorList>
    </citation>
    <scope>NUCLEOTIDE SEQUENCE [LARGE SCALE GENOMIC DNA]</scope>
    <source>
        <strain evidence="10">DASCIFA01</strain>
        <tissue evidence="10">Testis</tissue>
    </source>
</reference>
<dbReference type="STRING" id="84645.A0A498MXI9"/>
<dbReference type="FunFam" id="3.60.10.10:FF:000007">
    <property type="entry name" value="Deoxyribonuclease"/>
    <property type="match status" value="2"/>
</dbReference>
<dbReference type="InterPro" id="IPR016202">
    <property type="entry name" value="DNase_I"/>
</dbReference>
<keyword evidence="11" id="KW-1185">Reference proteome</keyword>
<keyword evidence="7" id="KW-0472">Membrane</keyword>
<dbReference type="PROSITE" id="PS00918">
    <property type="entry name" value="DNASE_I_2"/>
    <property type="match status" value="2"/>
</dbReference>
<feature type="domain" description="Endonuclease/exonuclease/phosphatase" evidence="9">
    <location>
        <begin position="292"/>
        <end position="507"/>
    </location>
</feature>
<dbReference type="InterPro" id="IPR036691">
    <property type="entry name" value="Endo/exonu/phosph_ase_sf"/>
</dbReference>
<dbReference type="GO" id="GO:0006308">
    <property type="term" value="P:DNA catabolic process"/>
    <property type="evidence" value="ECO:0007669"/>
    <property type="project" value="InterPro"/>
</dbReference>
<evidence type="ECO:0000313" key="11">
    <source>
        <dbReference type="Proteomes" id="UP000290572"/>
    </source>
</evidence>
<dbReference type="GO" id="GO:0005634">
    <property type="term" value="C:nucleus"/>
    <property type="evidence" value="ECO:0007669"/>
    <property type="project" value="TreeGrafter"/>
</dbReference>
<dbReference type="InterPro" id="IPR005135">
    <property type="entry name" value="Endo/exonuclease/phosphatase"/>
</dbReference>
<evidence type="ECO:0000256" key="4">
    <source>
        <dbReference type="ARBA" id="ARBA00022759"/>
    </source>
</evidence>
<dbReference type="Gene3D" id="3.60.10.10">
    <property type="entry name" value="Endonuclease/exonuclease/phosphatase"/>
    <property type="match status" value="2"/>
</dbReference>
<evidence type="ECO:0000256" key="3">
    <source>
        <dbReference type="ARBA" id="ARBA00022729"/>
    </source>
</evidence>
<dbReference type="SUPFAM" id="SSF56219">
    <property type="entry name" value="DNase I-like"/>
    <property type="match status" value="2"/>
</dbReference>
<proteinExistence type="evidence at protein level"/>
<comment type="similarity">
    <text evidence="1">Belongs to the DNase I family.</text>
</comment>
<evidence type="ECO:0000256" key="1">
    <source>
        <dbReference type="ARBA" id="ARBA00007359"/>
    </source>
</evidence>
<keyword evidence="3 8" id="KW-0732">Signal</keyword>
<dbReference type="SMART" id="SM00476">
    <property type="entry name" value="DNaseIc"/>
    <property type="match status" value="2"/>
</dbReference>
<sequence length="537" mass="59628">MYRMKIIIAVGLLLLSVHLGSSLLIGAFNIKAFGDSKTSNATLLNIITKVVQRYDIVVIQEVRDSDLSATNRLMQSVNGGGSPYQYQYIVSEPLGRNTYKERYLFVYRSQAVSVANSFHYDDGCESCGTDTFNREPFVVMFSSNTAVQNFAIIPQHTSPEVAVQEIDALHDVVLNTSQRLNTNNIMLLGDFNAGCSYVSSSDWSKIRLRTDQSYTWLISDSVDTTVTTTNCPYDRIVATSDMMKGVSAGSAQVFDFMQAQGLSHSWVRMKIIIAVGLLLLTVHLGSSLLIGAFNIKTFGDSKTSNATLLDIITKVVQRYDIVVIQEVRDSDLSATNRLMESVNGGGSPYQYQYIVSDPLGRNTYTERYLFVYRSQAVSVANSFHYDDGCESCGTDTFNREPFVVMFSSNTAVQNFALIPQHTSPEVAVQEIDALHDVVLDTRQRLNTNNIMLLGDFNAGCSYVSSSDWSSIRLRTDQSYTWLIPDNVDTTVTTTNCPYDRIVATPDMMKGVSAGSARVYDFMQAHGLSHSWALARIK</sequence>
<feature type="signal peptide" evidence="8">
    <location>
        <begin position="1"/>
        <end position="22"/>
    </location>
</feature>
<gene>
    <name evidence="10" type="ORF">ROHU_005692</name>
</gene>
<dbReference type="GO" id="GO:0004530">
    <property type="term" value="F:deoxyribonuclease I activity"/>
    <property type="evidence" value="ECO:0007669"/>
    <property type="project" value="TreeGrafter"/>
</dbReference>
<feature type="transmembrane region" description="Helical" evidence="7">
    <location>
        <begin position="271"/>
        <end position="295"/>
    </location>
</feature>